<comment type="caution">
    <text evidence="2">The sequence shown here is derived from an EMBL/GenBank/DDBJ whole genome shotgun (WGS) entry which is preliminary data.</text>
</comment>
<reference evidence="2" key="1">
    <citation type="journal article" date="2023" name="Mol. Phylogenet. Evol.">
        <title>Genome-scale phylogeny and comparative genomics of the fungal order Sordariales.</title>
        <authorList>
            <person name="Hensen N."/>
            <person name="Bonometti L."/>
            <person name="Westerberg I."/>
            <person name="Brannstrom I.O."/>
            <person name="Guillou S."/>
            <person name="Cros-Aarteil S."/>
            <person name="Calhoun S."/>
            <person name="Haridas S."/>
            <person name="Kuo A."/>
            <person name="Mondo S."/>
            <person name="Pangilinan J."/>
            <person name="Riley R."/>
            <person name="LaButti K."/>
            <person name="Andreopoulos B."/>
            <person name="Lipzen A."/>
            <person name="Chen C."/>
            <person name="Yan M."/>
            <person name="Daum C."/>
            <person name="Ng V."/>
            <person name="Clum A."/>
            <person name="Steindorff A."/>
            <person name="Ohm R.A."/>
            <person name="Martin F."/>
            <person name="Silar P."/>
            <person name="Natvig D.O."/>
            <person name="Lalanne C."/>
            <person name="Gautier V."/>
            <person name="Ament-Velasquez S.L."/>
            <person name="Kruys A."/>
            <person name="Hutchinson M.I."/>
            <person name="Powell A.J."/>
            <person name="Barry K."/>
            <person name="Miller A.N."/>
            <person name="Grigoriev I.V."/>
            <person name="Debuchy R."/>
            <person name="Gladieux P."/>
            <person name="Hiltunen Thoren M."/>
            <person name="Johannesson H."/>
        </authorList>
    </citation>
    <scope>NUCLEOTIDE SEQUENCE</scope>
    <source>
        <strain evidence="2">CBS 314.62</strain>
    </source>
</reference>
<dbReference type="Gene3D" id="3.30.559.10">
    <property type="entry name" value="Chloramphenicol acetyltransferase-like domain"/>
    <property type="match status" value="2"/>
</dbReference>
<organism evidence="2 3">
    <name type="scientific">Podospora appendiculata</name>
    <dbReference type="NCBI Taxonomy" id="314037"/>
    <lineage>
        <taxon>Eukaryota</taxon>
        <taxon>Fungi</taxon>
        <taxon>Dikarya</taxon>
        <taxon>Ascomycota</taxon>
        <taxon>Pezizomycotina</taxon>
        <taxon>Sordariomycetes</taxon>
        <taxon>Sordariomycetidae</taxon>
        <taxon>Sordariales</taxon>
        <taxon>Podosporaceae</taxon>
        <taxon>Podospora</taxon>
    </lineage>
</organism>
<keyword evidence="1 2" id="KW-0808">Transferase</keyword>
<dbReference type="AlphaFoldDB" id="A0AAE1CGB1"/>
<protein>
    <submittedName>
        <fullName evidence="2">Transferase family protein</fullName>
    </submittedName>
</protein>
<evidence type="ECO:0000256" key="1">
    <source>
        <dbReference type="ARBA" id="ARBA00022679"/>
    </source>
</evidence>
<dbReference type="EMBL" id="JAULSO010000001">
    <property type="protein sequence ID" value="KAK3693249.1"/>
    <property type="molecule type" value="Genomic_DNA"/>
</dbReference>
<reference evidence="2" key="2">
    <citation type="submission" date="2023-06" db="EMBL/GenBank/DDBJ databases">
        <authorList>
            <consortium name="Lawrence Berkeley National Laboratory"/>
            <person name="Haridas S."/>
            <person name="Hensen N."/>
            <person name="Bonometti L."/>
            <person name="Westerberg I."/>
            <person name="Brannstrom I.O."/>
            <person name="Guillou S."/>
            <person name="Cros-Aarteil S."/>
            <person name="Calhoun S."/>
            <person name="Kuo A."/>
            <person name="Mondo S."/>
            <person name="Pangilinan J."/>
            <person name="Riley R."/>
            <person name="Labutti K."/>
            <person name="Andreopoulos B."/>
            <person name="Lipzen A."/>
            <person name="Chen C."/>
            <person name="Yanf M."/>
            <person name="Daum C."/>
            <person name="Ng V."/>
            <person name="Clum A."/>
            <person name="Steindorff A."/>
            <person name="Ohm R."/>
            <person name="Martin F."/>
            <person name="Silar P."/>
            <person name="Natvig D."/>
            <person name="Lalanne C."/>
            <person name="Gautier V."/>
            <person name="Ament-Velasquez S.L."/>
            <person name="Kruys A."/>
            <person name="Hutchinson M.I."/>
            <person name="Powell A.J."/>
            <person name="Barry K."/>
            <person name="Miller A.N."/>
            <person name="Grigoriev I.V."/>
            <person name="Debuchy R."/>
            <person name="Gladieux P."/>
            <person name="Thoren M.H."/>
            <person name="Johannesson H."/>
        </authorList>
    </citation>
    <scope>NUCLEOTIDE SEQUENCE</scope>
    <source>
        <strain evidence="2">CBS 314.62</strain>
    </source>
</reference>
<gene>
    <name evidence="2" type="ORF">B0T22DRAFT_504806</name>
</gene>
<sequence>MPLTDTNISISRTERVFPSTPPTTERCISLSLLDATTANFSLTNALWLFERPTLRPPTNLSLAHHLRQCLEITLTSYPQWTGQCKAIHALDGSADNEAQNLPPHARRFGRLYAHFGTGEYPGVELITATSSVTLDSLHPVTRTATTPLWNRHEASLDAFSPGTAMASPLGQNNPDDTSGLRKPLLAIQLTELACGGFIVAAQIVHPMADIAALVHFVKSWGSVSRSRLRNEALPMMDPVFDPARLDDLAAGDINAGEPDEVILGRDRALPMHRFDWWIPVEGRPPPSIPAAFGVDIPPPSGSAMPWADWDVKAPVLSYVVHLSRQQVEILWQAASRDQPKELRISKHDAVLAHIWSCITRARGLEGDDSIPVHCDLTVGVRPAMQLGNAFIGSPIVIVNIEMPGAQVAARDPGLQPTARRIRETVVKISTRESLAAHLHGLAFEKSPQRIWQAFLGQRHILVTTWARAGIYEVDFGFHGELAPCVRYADGVVPDMDGIVLIKEAPLMSFSAVSDSKSTWTDNGVDISVHLRAEDMERLLKDSALLPLCNTCEASTLQLNPS</sequence>
<dbReference type="Pfam" id="PF02458">
    <property type="entry name" value="Transferase"/>
    <property type="match status" value="2"/>
</dbReference>
<dbReference type="GO" id="GO:0016747">
    <property type="term" value="F:acyltransferase activity, transferring groups other than amino-acyl groups"/>
    <property type="evidence" value="ECO:0007669"/>
    <property type="project" value="TreeGrafter"/>
</dbReference>
<dbReference type="PANTHER" id="PTHR31642">
    <property type="entry name" value="TRICHOTHECENE 3-O-ACETYLTRANSFERASE"/>
    <property type="match status" value="1"/>
</dbReference>
<accession>A0AAE1CGB1</accession>
<dbReference type="InterPro" id="IPR050317">
    <property type="entry name" value="Plant_Fungal_Acyltransferase"/>
</dbReference>
<keyword evidence="3" id="KW-1185">Reference proteome</keyword>
<evidence type="ECO:0000313" key="2">
    <source>
        <dbReference type="EMBL" id="KAK3693249.1"/>
    </source>
</evidence>
<dbReference type="PANTHER" id="PTHR31642:SF310">
    <property type="entry name" value="FATTY ALCOHOL:CAFFEOYL-COA ACYLTRANSFERASE"/>
    <property type="match status" value="1"/>
</dbReference>
<name>A0AAE1CGB1_9PEZI</name>
<dbReference type="InterPro" id="IPR023213">
    <property type="entry name" value="CAT-like_dom_sf"/>
</dbReference>
<evidence type="ECO:0000313" key="3">
    <source>
        <dbReference type="Proteomes" id="UP001270362"/>
    </source>
</evidence>
<dbReference type="Proteomes" id="UP001270362">
    <property type="component" value="Unassembled WGS sequence"/>
</dbReference>
<proteinExistence type="predicted"/>